<dbReference type="SUPFAM" id="SSF82199">
    <property type="entry name" value="SET domain"/>
    <property type="match status" value="1"/>
</dbReference>
<evidence type="ECO:0000256" key="6">
    <source>
        <dbReference type="ARBA" id="ARBA00022723"/>
    </source>
</evidence>
<dbReference type="GO" id="GO:0005694">
    <property type="term" value="C:chromosome"/>
    <property type="evidence" value="ECO:0007669"/>
    <property type="project" value="UniProtKB-SubCell"/>
</dbReference>
<dbReference type="PANTHER" id="PTHR46223:SF3">
    <property type="entry name" value="HISTONE-LYSINE N-METHYLTRANSFERASE SET-23"/>
    <property type="match status" value="1"/>
</dbReference>
<keyword evidence="6" id="KW-0479">Metal-binding</keyword>
<feature type="region of interest" description="Disordered" evidence="8">
    <location>
        <begin position="1"/>
        <end position="65"/>
    </location>
</feature>
<dbReference type="SMART" id="SM00317">
    <property type="entry name" value="SET"/>
    <property type="match status" value="1"/>
</dbReference>
<organism evidence="12 13">
    <name type="scientific">Trametes coccinea (strain BRFM310)</name>
    <name type="common">Pycnoporus coccineus</name>
    <dbReference type="NCBI Taxonomy" id="1353009"/>
    <lineage>
        <taxon>Eukaryota</taxon>
        <taxon>Fungi</taxon>
        <taxon>Dikarya</taxon>
        <taxon>Basidiomycota</taxon>
        <taxon>Agaricomycotina</taxon>
        <taxon>Agaricomycetes</taxon>
        <taxon>Polyporales</taxon>
        <taxon>Polyporaceae</taxon>
        <taxon>Trametes</taxon>
    </lineage>
</organism>
<name>A0A1Y2J106_TRAC3</name>
<reference evidence="12 13" key="1">
    <citation type="journal article" date="2015" name="Biotechnol. Biofuels">
        <title>Enhanced degradation of softwood versus hardwood by the white-rot fungus Pycnoporus coccineus.</title>
        <authorList>
            <person name="Couturier M."/>
            <person name="Navarro D."/>
            <person name="Chevret D."/>
            <person name="Henrissat B."/>
            <person name="Piumi F."/>
            <person name="Ruiz-Duenas F.J."/>
            <person name="Martinez A.T."/>
            <person name="Grigoriev I.V."/>
            <person name="Riley R."/>
            <person name="Lipzen A."/>
            <person name="Berrin J.G."/>
            <person name="Master E.R."/>
            <person name="Rosso M.N."/>
        </authorList>
    </citation>
    <scope>NUCLEOTIDE SEQUENCE [LARGE SCALE GENOMIC DNA]</scope>
    <source>
        <strain evidence="12 13">BRFM310</strain>
    </source>
</reference>
<evidence type="ECO:0000256" key="5">
    <source>
        <dbReference type="ARBA" id="ARBA00022691"/>
    </source>
</evidence>
<evidence type="ECO:0000256" key="4">
    <source>
        <dbReference type="ARBA" id="ARBA00022679"/>
    </source>
</evidence>
<dbReference type="InterPro" id="IPR050973">
    <property type="entry name" value="H3K9_Histone-Lys_N-MTase"/>
</dbReference>
<comment type="subcellular location">
    <subcellularLocation>
        <location evidence="1">Chromosome</location>
    </subcellularLocation>
</comment>
<keyword evidence="7" id="KW-0862">Zinc</keyword>
<dbReference type="GO" id="GO:0008270">
    <property type="term" value="F:zinc ion binding"/>
    <property type="evidence" value="ECO:0007669"/>
    <property type="project" value="InterPro"/>
</dbReference>
<keyword evidence="5" id="KW-0949">S-adenosyl-L-methionine</keyword>
<dbReference type="PROSITE" id="PS50867">
    <property type="entry name" value="PRE_SET"/>
    <property type="match status" value="1"/>
</dbReference>
<dbReference type="Proteomes" id="UP000193067">
    <property type="component" value="Unassembled WGS sequence"/>
</dbReference>
<evidence type="ECO:0000256" key="8">
    <source>
        <dbReference type="SAM" id="MobiDB-lite"/>
    </source>
</evidence>
<dbReference type="PANTHER" id="PTHR46223">
    <property type="entry name" value="HISTONE-LYSINE N-METHYLTRANSFERASE SUV39H"/>
    <property type="match status" value="1"/>
</dbReference>
<accession>A0A1Y2J106</accession>
<sequence length="440" mass="49177">MAGEPAQVQESTVRSGRQTRSQAASDASSSASGPRRSARLTSSSASSSVEPPERPASRSRRYQPYIRTHSDEVVAAQGGIARRQANSFLQAFASAGFEAISWQKDRRRIAREFAPVTQLAKDIPHDLHDRMNSLPLAARQAGNMQVLVFEAEIRANTAADEPDAPPVYIVNDVDDEPTPPLEFYYSNLMWHGEGVPKPDHENLQGCDCVGPCDPTSRTCACVKRQRKYWDGGSNGFIYDRKGKLREHEYPIFECNMNCGCSEDCPNRVIQNGRQSDVFIAICKTANKGWGVFAGHKKIPANTYIGIYAGEYLTDSEGEIRGTHYNKFGRTYLFDLDFWFLNEGDRERKVKYCIDAYHAGNNHSCDPNCVINACYINEANMDKPLLAIFTCRDVEPFEELCFSYFGQPDDDTGIDTKPDKDDAVYVTCQCGAPNCRGTMWK</sequence>
<dbReference type="GO" id="GO:0032259">
    <property type="term" value="P:methylation"/>
    <property type="evidence" value="ECO:0007669"/>
    <property type="project" value="UniProtKB-KW"/>
</dbReference>
<evidence type="ECO:0000256" key="7">
    <source>
        <dbReference type="ARBA" id="ARBA00022833"/>
    </source>
</evidence>
<gene>
    <name evidence="12" type="ORF">PYCCODRAFT_1359638</name>
</gene>
<feature type="compositionally biased region" description="Low complexity" evidence="8">
    <location>
        <begin position="18"/>
        <end position="50"/>
    </location>
</feature>
<dbReference type="InterPro" id="IPR001214">
    <property type="entry name" value="SET_dom"/>
</dbReference>
<dbReference type="SMART" id="SM00468">
    <property type="entry name" value="PreSET"/>
    <property type="match status" value="1"/>
</dbReference>
<dbReference type="InterPro" id="IPR003616">
    <property type="entry name" value="Post-SET_dom"/>
</dbReference>
<feature type="domain" description="Post-SET" evidence="11">
    <location>
        <begin position="423"/>
        <end position="439"/>
    </location>
</feature>
<proteinExistence type="predicted"/>
<dbReference type="AlphaFoldDB" id="A0A1Y2J106"/>
<feature type="domain" description="SET" evidence="9">
    <location>
        <begin position="277"/>
        <end position="404"/>
    </location>
</feature>
<dbReference type="PROSITE" id="PS50280">
    <property type="entry name" value="SET"/>
    <property type="match status" value="1"/>
</dbReference>
<dbReference type="STRING" id="1353009.A0A1Y2J106"/>
<dbReference type="EMBL" id="KZ084089">
    <property type="protein sequence ID" value="OSD07078.1"/>
    <property type="molecule type" value="Genomic_DNA"/>
</dbReference>
<evidence type="ECO:0000313" key="12">
    <source>
        <dbReference type="EMBL" id="OSD07078.1"/>
    </source>
</evidence>
<dbReference type="GO" id="GO:0042054">
    <property type="term" value="F:histone methyltransferase activity"/>
    <property type="evidence" value="ECO:0007669"/>
    <property type="project" value="InterPro"/>
</dbReference>
<keyword evidence="3" id="KW-0489">Methyltransferase</keyword>
<evidence type="ECO:0000256" key="3">
    <source>
        <dbReference type="ARBA" id="ARBA00022603"/>
    </source>
</evidence>
<evidence type="ECO:0000256" key="1">
    <source>
        <dbReference type="ARBA" id="ARBA00004286"/>
    </source>
</evidence>
<dbReference type="InterPro" id="IPR007728">
    <property type="entry name" value="Pre-SET_dom"/>
</dbReference>
<protein>
    <submittedName>
        <fullName evidence="12">SET domain-containing protein</fullName>
    </submittedName>
</protein>
<dbReference type="Gene3D" id="2.170.270.10">
    <property type="entry name" value="SET domain"/>
    <property type="match status" value="1"/>
</dbReference>
<dbReference type="OrthoDB" id="308383at2759"/>
<dbReference type="SMART" id="SM00508">
    <property type="entry name" value="PostSET"/>
    <property type="match status" value="1"/>
</dbReference>
<dbReference type="InterPro" id="IPR046341">
    <property type="entry name" value="SET_dom_sf"/>
</dbReference>
<evidence type="ECO:0000313" key="13">
    <source>
        <dbReference type="Proteomes" id="UP000193067"/>
    </source>
</evidence>
<dbReference type="Pfam" id="PF00856">
    <property type="entry name" value="SET"/>
    <property type="match status" value="1"/>
</dbReference>
<keyword evidence="4" id="KW-0808">Transferase</keyword>
<dbReference type="GO" id="GO:0005634">
    <property type="term" value="C:nucleus"/>
    <property type="evidence" value="ECO:0007669"/>
    <property type="project" value="InterPro"/>
</dbReference>
<keyword evidence="2" id="KW-0158">Chromosome</keyword>
<feature type="domain" description="Pre-SET" evidence="10">
    <location>
        <begin position="204"/>
        <end position="272"/>
    </location>
</feature>
<keyword evidence="13" id="KW-1185">Reference proteome</keyword>
<evidence type="ECO:0000259" key="10">
    <source>
        <dbReference type="PROSITE" id="PS50867"/>
    </source>
</evidence>
<evidence type="ECO:0000256" key="2">
    <source>
        <dbReference type="ARBA" id="ARBA00022454"/>
    </source>
</evidence>
<evidence type="ECO:0000259" key="11">
    <source>
        <dbReference type="PROSITE" id="PS50868"/>
    </source>
</evidence>
<dbReference type="PROSITE" id="PS50868">
    <property type="entry name" value="POST_SET"/>
    <property type="match status" value="1"/>
</dbReference>
<dbReference type="Pfam" id="PF05033">
    <property type="entry name" value="Pre-SET"/>
    <property type="match status" value="1"/>
</dbReference>
<evidence type="ECO:0000259" key="9">
    <source>
        <dbReference type="PROSITE" id="PS50280"/>
    </source>
</evidence>